<evidence type="ECO:0000313" key="3">
    <source>
        <dbReference type="Proteomes" id="UP001333110"/>
    </source>
</evidence>
<sequence>MYRPGGTPHGVNVQRPALLLAGANLRSQRSAGVAGAEGDARSLSLESTGYDDAEDVSPVHPPEDTKAVTPELSAQQSLSPGHGEPVPAVQLGAASQEERSVQLGEPYEALEVEGQSVEDGDDSLSTPEVSPRAEERTSRLTTTSTRKRRRVIVVGDSFLKGTEGPICRTDPPLREVCCLPRACVKDVTRVLPTLETRTTAQLKCLYTNAHSMGNKQEELEAIVHQENYDMVAITEMWWDDSHNWSAAMDGYKLFRRDRRGRRGGGVPYTSGSLG</sequence>
<evidence type="ECO:0000256" key="1">
    <source>
        <dbReference type="SAM" id="MobiDB-lite"/>
    </source>
</evidence>
<feature type="region of interest" description="Disordered" evidence="1">
    <location>
        <begin position="112"/>
        <end position="144"/>
    </location>
</feature>
<dbReference type="AlphaFoldDB" id="A0AAN7MGU1"/>
<feature type="region of interest" description="Disordered" evidence="1">
    <location>
        <begin position="27"/>
        <end position="87"/>
    </location>
</feature>
<dbReference type="SUPFAM" id="SSF56219">
    <property type="entry name" value="DNase I-like"/>
    <property type="match status" value="1"/>
</dbReference>
<feature type="compositionally biased region" description="Acidic residues" evidence="1">
    <location>
        <begin position="112"/>
        <end position="122"/>
    </location>
</feature>
<dbReference type="Gene3D" id="3.60.10.10">
    <property type="entry name" value="Endonuclease/exonuclease/phosphatase"/>
    <property type="match status" value="1"/>
</dbReference>
<keyword evidence="3" id="KW-1185">Reference proteome</keyword>
<dbReference type="Gene3D" id="3.40.50.12690">
    <property type="match status" value="1"/>
</dbReference>
<dbReference type="EMBL" id="JAUNZN010000130">
    <property type="protein sequence ID" value="KAK4805287.1"/>
    <property type="molecule type" value="Genomic_DNA"/>
</dbReference>
<proteinExistence type="predicted"/>
<organism evidence="2 3">
    <name type="scientific">Mycteria americana</name>
    <name type="common">Wood stork</name>
    <dbReference type="NCBI Taxonomy" id="33587"/>
    <lineage>
        <taxon>Eukaryota</taxon>
        <taxon>Metazoa</taxon>
        <taxon>Chordata</taxon>
        <taxon>Craniata</taxon>
        <taxon>Vertebrata</taxon>
        <taxon>Euteleostomi</taxon>
        <taxon>Archelosauria</taxon>
        <taxon>Archosauria</taxon>
        <taxon>Dinosauria</taxon>
        <taxon>Saurischia</taxon>
        <taxon>Theropoda</taxon>
        <taxon>Coelurosauria</taxon>
        <taxon>Aves</taxon>
        <taxon>Neognathae</taxon>
        <taxon>Neoaves</taxon>
        <taxon>Aequornithes</taxon>
        <taxon>Ciconiiformes</taxon>
        <taxon>Ciconiidae</taxon>
        <taxon>Mycteria</taxon>
    </lineage>
</organism>
<comment type="caution">
    <text evidence="2">The sequence shown here is derived from an EMBL/GenBank/DDBJ whole genome shotgun (WGS) entry which is preliminary data.</text>
</comment>
<gene>
    <name evidence="2" type="ORF">QYF61_004852</name>
</gene>
<accession>A0AAN7MGU1</accession>
<evidence type="ECO:0000313" key="2">
    <source>
        <dbReference type="EMBL" id="KAK4805287.1"/>
    </source>
</evidence>
<reference evidence="2 3" key="1">
    <citation type="journal article" date="2023" name="J. Hered.">
        <title>Chromosome-level genome of the wood stork (Mycteria americana) provides insight into avian chromosome evolution.</title>
        <authorList>
            <person name="Flamio R. Jr."/>
            <person name="Ramstad K.M."/>
        </authorList>
    </citation>
    <scope>NUCLEOTIDE SEQUENCE [LARGE SCALE GENOMIC DNA]</scope>
    <source>
        <strain evidence="2">JAX WOST 10</strain>
    </source>
</reference>
<protein>
    <submittedName>
        <fullName evidence="2">Uncharacterized protein</fullName>
    </submittedName>
</protein>
<dbReference type="InterPro" id="IPR036691">
    <property type="entry name" value="Endo/exonu/phosph_ase_sf"/>
</dbReference>
<dbReference type="Proteomes" id="UP001333110">
    <property type="component" value="Unassembled WGS sequence"/>
</dbReference>
<name>A0AAN7MGU1_MYCAM</name>